<name>E1YGN4_9BACT</name>
<reference evidence="1" key="1">
    <citation type="journal article" date="2011" name="Environ. Microbiol.">
        <title>Genomic insights into the metabolic potential of the polycyclic aromatic hydrocarbon degrading sulfate-reducing Deltaproteobacterium N47.</title>
        <authorList>
            <person name="Bergmann F."/>
            <person name="Selesi D."/>
            <person name="Weinmaier T."/>
            <person name="Tischler P."/>
            <person name="Rattei T."/>
            <person name="Meckenstock R.U."/>
        </authorList>
    </citation>
    <scope>NUCLEOTIDE SEQUENCE</scope>
</reference>
<accession>E1YGN4</accession>
<organism evidence="1">
    <name type="scientific">uncultured Desulfobacterium sp</name>
    <dbReference type="NCBI Taxonomy" id="201089"/>
    <lineage>
        <taxon>Bacteria</taxon>
        <taxon>Pseudomonadati</taxon>
        <taxon>Thermodesulfobacteriota</taxon>
        <taxon>Desulfobacteria</taxon>
        <taxon>Desulfobacterales</taxon>
        <taxon>Desulfobacteriaceae</taxon>
        <taxon>Desulfobacterium</taxon>
        <taxon>environmental samples</taxon>
    </lineage>
</organism>
<gene>
    <name evidence="1" type="ORF">N47_F14230</name>
</gene>
<sequence>MCICTEVAACLISDKYQNLVLKCNLNLLLFDLDYVITSKFSAD</sequence>
<protein>
    <submittedName>
        <fullName evidence="1">Uncharacterized protein</fullName>
    </submittedName>
</protein>
<evidence type="ECO:0000313" key="1">
    <source>
        <dbReference type="EMBL" id="CBX29728.1"/>
    </source>
</evidence>
<dbReference type="EMBL" id="FR695873">
    <property type="protein sequence ID" value="CBX29728.1"/>
    <property type="molecule type" value="Genomic_DNA"/>
</dbReference>
<proteinExistence type="predicted"/>
<dbReference type="AlphaFoldDB" id="E1YGN4"/>